<name>A0A142F2D1_9CAUD</name>
<proteinExistence type="predicted"/>
<evidence type="ECO:0000313" key="2">
    <source>
        <dbReference type="EMBL" id="AMQ66938.1"/>
    </source>
</evidence>
<reference evidence="3" key="1">
    <citation type="submission" date="2016-02" db="EMBL/GenBank/DDBJ databases">
        <authorList>
            <person name="Isern S."/>
            <person name="Barcellona C.M."/>
            <person name="Dozier K.D."/>
            <person name="Faust J.M."/>
            <person name="Fedrick A.J."/>
            <person name="Gagliardi L.E."/>
            <person name="Gatt S.M."/>
            <person name="Gleason P.S."/>
            <person name="Gomez E.A."/>
            <person name="Hoffman A.M."/>
            <person name="Jenkins M."/>
            <person name="Jones M.J."/>
            <person name="Lang J.F."/>
            <person name="Lequay S.M."/>
            <person name="Mars P.J."/>
            <person name="Mtchedlidze N."/>
            <person name="Osking Z.B."/>
            <person name="Paul L.M."/>
            <person name="Pica A.N."/>
            <person name="Robison M.D."/>
            <person name="Rodriguez D."/>
            <person name="Rosales K.A."/>
            <person name="Saravis L.E."/>
            <person name="Sisson B.M."/>
            <person name="Tan A.L."/>
            <person name="Voltaire R."/>
            <person name="Michael S.F."/>
            <person name="Warner M.H."/>
            <person name="Bradley K.W."/>
            <person name="Asai D.J."/>
            <person name="Bowman C.A."/>
            <person name="Russell D.A."/>
            <person name="Pope W.H."/>
            <person name="Jacobs-Sera D."/>
            <person name="Hendrix R.W."/>
            <person name="Hatfull G.F."/>
        </authorList>
    </citation>
    <scope>NUCLEOTIDE SEQUENCE [LARGE SCALE GENOMIC DNA]</scope>
</reference>
<dbReference type="Proteomes" id="UP000201826">
    <property type="component" value="Segment"/>
</dbReference>
<dbReference type="KEGG" id="vg:29125723"/>
<dbReference type="EMBL" id="KU728633">
    <property type="protein sequence ID" value="AMQ66938.1"/>
    <property type="molecule type" value="Genomic_DNA"/>
</dbReference>
<organism evidence="2 3">
    <name type="scientific">Mycobacterium phage Bipper</name>
    <dbReference type="NCBI Taxonomy" id="1805457"/>
    <lineage>
        <taxon>Viruses</taxon>
        <taxon>Duplodnaviria</taxon>
        <taxon>Heunggongvirae</taxon>
        <taxon>Uroviricota</taxon>
        <taxon>Caudoviricetes</taxon>
        <taxon>Bippervirus</taxon>
        <taxon>Bippervirus bipper</taxon>
    </lineage>
</organism>
<keyword evidence="1" id="KW-0812">Transmembrane</keyword>
<evidence type="ECO:0000313" key="3">
    <source>
        <dbReference type="Proteomes" id="UP000201826"/>
    </source>
</evidence>
<keyword evidence="1" id="KW-1133">Transmembrane helix</keyword>
<feature type="transmembrane region" description="Helical" evidence="1">
    <location>
        <begin position="20"/>
        <end position="39"/>
    </location>
</feature>
<sequence length="40" mass="4255">MTYTRAEVIAQAEPIGWCGSTGYVAALIIRLAIVTGVVFL</sequence>
<dbReference type="RefSeq" id="YP_009303150.1">
    <property type="nucleotide sequence ID" value="NC_031253.1"/>
</dbReference>
<protein>
    <submittedName>
        <fullName evidence="2">Uncharacterized protein</fullName>
    </submittedName>
</protein>
<keyword evidence="1" id="KW-0472">Membrane</keyword>
<dbReference type="GeneID" id="29125723"/>
<evidence type="ECO:0000256" key="1">
    <source>
        <dbReference type="SAM" id="Phobius"/>
    </source>
</evidence>
<accession>A0A142F2D1</accession>
<gene>
    <name evidence="2" type="primary">2</name>
    <name evidence="2" type="ORF">SEA_BIPPER_2</name>
</gene>
<keyword evidence="3" id="KW-1185">Reference proteome</keyword>